<keyword evidence="3" id="KW-1185">Reference proteome</keyword>
<sequence length="329" mass="37132">MAKTPPLPTWSAEDKERLRKGEIVVGIGLLTDALEKEQAEQKPAAVEVIIEAVQAKPQLPGMEELSGEAVINAAYLEKYFGQRPEGALIDPQQLLSMQERADLKYALDQHKEVSEIPMYVYLFDAKQQLPEGYTPQEVYDKSFVENEEPVVLVYYFMGAPSRSEFLLAGGASEEVPEWQVRELLWNSAHKAGEKSDIFDQLNGFVGQLSMRLFWVEEILNELRHQFVQAGPAAEEGESQTHAKTEKLKEVWDSMLAPHVMDVLMYVLISLLAAGAVFLIVYTRRYRFPENPSPQRLGGAVGGKSGGLLRYRDARVPPSMQRKQFEKDFL</sequence>
<organism evidence="2 3">
    <name type="scientific">Rubritalea spongiae</name>
    <dbReference type="NCBI Taxonomy" id="430797"/>
    <lineage>
        <taxon>Bacteria</taxon>
        <taxon>Pseudomonadati</taxon>
        <taxon>Verrucomicrobiota</taxon>
        <taxon>Verrucomicrobiia</taxon>
        <taxon>Verrucomicrobiales</taxon>
        <taxon>Rubritaleaceae</taxon>
        <taxon>Rubritalea</taxon>
    </lineage>
</organism>
<gene>
    <name evidence="2" type="ORF">ACFSQZ_05915</name>
</gene>
<evidence type="ECO:0000313" key="3">
    <source>
        <dbReference type="Proteomes" id="UP001597297"/>
    </source>
</evidence>
<accession>A0ABW5E0V4</accession>
<keyword evidence="1" id="KW-0812">Transmembrane</keyword>
<evidence type="ECO:0000313" key="2">
    <source>
        <dbReference type="EMBL" id="MFD2275996.1"/>
    </source>
</evidence>
<protein>
    <submittedName>
        <fullName evidence="2">Uncharacterized protein</fullName>
    </submittedName>
</protein>
<dbReference type="EMBL" id="JBHUJC010000018">
    <property type="protein sequence ID" value="MFD2275996.1"/>
    <property type="molecule type" value="Genomic_DNA"/>
</dbReference>
<dbReference type="RefSeq" id="WP_377095547.1">
    <property type="nucleotide sequence ID" value="NZ_JBHSJM010000001.1"/>
</dbReference>
<keyword evidence="1" id="KW-1133">Transmembrane helix</keyword>
<keyword evidence="1" id="KW-0472">Membrane</keyword>
<dbReference type="Proteomes" id="UP001597297">
    <property type="component" value="Unassembled WGS sequence"/>
</dbReference>
<evidence type="ECO:0000256" key="1">
    <source>
        <dbReference type="SAM" id="Phobius"/>
    </source>
</evidence>
<feature type="transmembrane region" description="Helical" evidence="1">
    <location>
        <begin position="262"/>
        <end position="281"/>
    </location>
</feature>
<proteinExistence type="predicted"/>
<reference evidence="3" key="1">
    <citation type="journal article" date="2019" name="Int. J. Syst. Evol. Microbiol.">
        <title>The Global Catalogue of Microorganisms (GCM) 10K type strain sequencing project: providing services to taxonomists for standard genome sequencing and annotation.</title>
        <authorList>
            <consortium name="The Broad Institute Genomics Platform"/>
            <consortium name="The Broad Institute Genome Sequencing Center for Infectious Disease"/>
            <person name="Wu L."/>
            <person name="Ma J."/>
        </authorList>
    </citation>
    <scope>NUCLEOTIDE SEQUENCE [LARGE SCALE GENOMIC DNA]</scope>
    <source>
        <strain evidence="3">JCM 16545</strain>
    </source>
</reference>
<comment type="caution">
    <text evidence="2">The sequence shown here is derived from an EMBL/GenBank/DDBJ whole genome shotgun (WGS) entry which is preliminary data.</text>
</comment>
<name>A0ABW5E0V4_9BACT</name>